<gene>
    <name evidence="2" type="ORF">S12H4_16764</name>
</gene>
<comment type="caution">
    <text evidence="2">The sequence shown here is derived from an EMBL/GenBank/DDBJ whole genome shotgun (WGS) entry which is preliminary data.</text>
</comment>
<evidence type="ECO:0000256" key="1">
    <source>
        <dbReference type="SAM" id="Phobius"/>
    </source>
</evidence>
<keyword evidence="1" id="KW-0472">Membrane</keyword>
<feature type="non-terminal residue" evidence="2">
    <location>
        <position position="1"/>
    </location>
</feature>
<proteinExistence type="predicted"/>
<feature type="transmembrane region" description="Helical" evidence="1">
    <location>
        <begin position="33"/>
        <end position="51"/>
    </location>
</feature>
<keyword evidence="1" id="KW-0812">Transmembrane</keyword>
<accession>X1RJ29</accession>
<evidence type="ECO:0000313" key="2">
    <source>
        <dbReference type="EMBL" id="GAI80762.1"/>
    </source>
</evidence>
<reference evidence="2" key="1">
    <citation type="journal article" date="2014" name="Front. Microbiol.">
        <title>High frequency of phylogenetically diverse reductive dehalogenase-homologous genes in deep subseafloor sedimentary metagenomes.</title>
        <authorList>
            <person name="Kawai M."/>
            <person name="Futagami T."/>
            <person name="Toyoda A."/>
            <person name="Takaki Y."/>
            <person name="Nishi S."/>
            <person name="Hori S."/>
            <person name="Arai W."/>
            <person name="Tsubouchi T."/>
            <person name="Morono Y."/>
            <person name="Uchiyama I."/>
            <person name="Ito T."/>
            <person name="Fujiyama A."/>
            <person name="Inagaki F."/>
            <person name="Takami H."/>
        </authorList>
    </citation>
    <scope>NUCLEOTIDE SEQUENCE</scope>
    <source>
        <strain evidence="2">Expedition CK06-06</strain>
    </source>
</reference>
<dbReference type="EMBL" id="BARW01008132">
    <property type="protein sequence ID" value="GAI80762.1"/>
    <property type="molecule type" value="Genomic_DNA"/>
</dbReference>
<sequence length="61" mass="6583">HAAEVMRILELNLDVSTFLGEEAAMATTPVRKIVAIPVVLVGFIFVGAVLYKGMTLPEVKL</sequence>
<dbReference type="AlphaFoldDB" id="X1RJ29"/>
<name>X1RJ29_9ZZZZ</name>
<keyword evidence="1" id="KW-1133">Transmembrane helix</keyword>
<organism evidence="2">
    <name type="scientific">marine sediment metagenome</name>
    <dbReference type="NCBI Taxonomy" id="412755"/>
    <lineage>
        <taxon>unclassified sequences</taxon>
        <taxon>metagenomes</taxon>
        <taxon>ecological metagenomes</taxon>
    </lineage>
</organism>
<protein>
    <submittedName>
        <fullName evidence="2">Uncharacterized protein</fullName>
    </submittedName>
</protein>